<accession>A0A081AIP0</accession>
<dbReference type="Proteomes" id="UP000028582">
    <property type="component" value="Unassembled WGS sequence"/>
</dbReference>
<sequence>MDHAIRRLCTLAKHQGVLPPRNTQTFMPSKRRNTESHSPGNRPSKVGKHSHTAKPGKSVRKDYSKARCGECGEYGHTTGYDNTYIRRQHGAARAASQLPQATKLRIDCQAPRMKTREDPLTPVRKPRDRGNCWRSHVMFMTRELPVVPR</sequence>
<dbReference type="AlphaFoldDB" id="A0A081AIP0"/>
<comment type="caution">
    <text evidence="2">The sequence shown here is derived from an EMBL/GenBank/DDBJ whole genome shotgun (WGS) entry which is preliminary data.</text>
</comment>
<organism evidence="2 3">
    <name type="scientific">Phytophthora nicotianae P1976</name>
    <dbReference type="NCBI Taxonomy" id="1317066"/>
    <lineage>
        <taxon>Eukaryota</taxon>
        <taxon>Sar</taxon>
        <taxon>Stramenopiles</taxon>
        <taxon>Oomycota</taxon>
        <taxon>Peronosporomycetes</taxon>
        <taxon>Peronosporales</taxon>
        <taxon>Peronosporaceae</taxon>
        <taxon>Phytophthora</taxon>
    </lineage>
</organism>
<feature type="region of interest" description="Disordered" evidence="1">
    <location>
        <begin position="15"/>
        <end position="63"/>
    </location>
</feature>
<evidence type="ECO:0000256" key="1">
    <source>
        <dbReference type="SAM" id="MobiDB-lite"/>
    </source>
</evidence>
<reference evidence="2 3" key="1">
    <citation type="submission" date="2013-11" db="EMBL/GenBank/DDBJ databases">
        <title>The Genome Sequence of Phytophthora parasitica P1976.</title>
        <authorList>
            <consortium name="The Broad Institute Genomics Platform"/>
            <person name="Russ C."/>
            <person name="Tyler B."/>
            <person name="Panabieres F."/>
            <person name="Shan W."/>
            <person name="Tripathy S."/>
            <person name="Grunwald N."/>
            <person name="Machado M."/>
            <person name="Johnson C.S."/>
            <person name="Walker B."/>
            <person name="Young S."/>
            <person name="Zeng Q."/>
            <person name="Gargeya S."/>
            <person name="Fitzgerald M."/>
            <person name="Haas B."/>
            <person name="Abouelleil A."/>
            <person name="Allen A.W."/>
            <person name="Alvarado L."/>
            <person name="Arachchi H.M."/>
            <person name="Berlin A.M."/>
            <person name="Chapman S.B."/>
            <person name="Gainer-Dewar J."/>
            <person name="Goldberg J."/>
            <person name="Griggs A."/>
            <person name="Gujja S."/>
            <person name="Hansen M."/>
            <person name="Howarth C."/>
            <person name="Imamovic A."/>
            <person name="Ireland A."/>
            <person name="Larimer J."/>
            <person name="McCowan C."/>
            <person name="Murphy C."/>
            <person name="Pearson M."/>
            <person name="Poon T.W."/>
            <person name="Priest M."/>
            <person name="Roberts A."/>
            <person name="Saif S."/>
            <person name="Shea T."/>
            <person name="Sisk P."/>
            <person name="Sykes S."/>
            <person name="Wortman J."/>
            <person name="Nusbaum C."/>
            <person name="Birren B."/>
        </authorList>
    </citation>
    <scope>NUCLEOTIDE SEQUENCE [LARGE SCALE GENOMIC DNA]</scope>
    <source>
        <strain evidence="2 3">P1976</strain>
    </source>
</reference>
<gene>
    <name evidence="2" type="ORF">F444_06399</name>
</gene>
<name>A0A081AIP0_PHYNI</name>
<proteinExistence type="predicted"/>
<protein>
    <submittedName>
        <fullName evidence="2">Uncharacterized protein</fullName>
    </submittedName>
</protein>
<dbReference type="EMBL" id="ANJA01001181">
    <property type="protein sequence ID" value="ETO78751.1"/>
    <property type="molecule type" value="Genomic_DNA"/>
</dbReference>
<evidence type="ECO:0000313" key="2">
    <source>
        <dbReference type="EMBL" id="ETO78751.1"/>
    </source>
</evidence>
<feature type="compositionally biased region" description="Basic residues" evidence="1">
    <location>
        <begin position="45"/>
        <end position="58"/>
    </location>
</feature>
<evidence type="ECO:0000313" key="3">
    <source>
        <dbReference type="Proteomes" id="UP000028582"/>
    </source>
</evidence>